<name>A0ABV8PIN2_9FLAO</name>
<keyword evidence="1" id="KW-0732">Signal</keyword>
<feature type="chain" id="PRO_5045416810" evidence="1">
    <location>
        <begin position="25"/>
        <end position="920"/>
    </location>
</feature>
<proteinExistence type="predicted"/>
<protein>
    <submittedName>
        <fullName evidence="2">DUF5695 domain-containing protein</fullName>
    </submittedName>
</protein>
<dbReference type="RefSeq" id="WP_379763398.1">
    <property type="nucleotide sequence ID" value="NZ_JBHSCL010000004.1"/>
</dbReference>
<dbReference type="Pfam" id="PF18951">
    <property type="entry name" value="DUF5695"/>
    <property type="match status" value="1"/>
</dbReference>
<feature type="signal peptide" evidence="1">
    <location>
        <begin position="1"/>
        <end position="24"/>
    </location>
</feature>
<comment type="caution">
    <text evidence="2">The sequence shown here is derived from an EMBL/GenBank/DDBJ whole genome shotgun (WGS) entry which is preliminary data.</text>
</comment>
<accession>A0ABV8PIN2</accession>
<organism evidence="2 3">
    <name type="scientific">Flagellimonas marina</name>
    <dbReference type="NCBI Taxonomy" id="1775168"/>
    <lineage>
        <taxon>Bacteria</taxon>
        <taxon>Pseudomonadati</taxon>
        <taxon>Bacteroidota</taxon>
        <taxon>Flavobacteriia</taxon>
        <taxon>Flavobacteriales</taxon>
        <taxon>Flavobacteriaceae</taxon>
        <taxon>Flagellimonas</taxon>
    </lineage>
</organism>
<dbReference type="EMBL" id="JBHSCL010000004">
    <property type="protein sequence ID" value="MFC4220064.1"/>
    <property type="molecule type" value="Genomic_DNA"/>
</dbReference>
<reference evidence="3" key="1">
    <citation type="journal article" date="2019" name="Int. J. Syst. Evol. Microbiol.">
        <title>The Global Catalogue of Microorganisms (GCM) 10K type strain sequencing project: providing services to taxonomists for standard genome sequencing and annotation.</title>
        <authorList>
            <consortium name="The Broad Institute Genomics Platform"/>
            <consortium name="The Broad Institute Genome Sequencing Center for Infectious Disease"/>
            <person name="Wu L."/>
            <person name="Ma J."/>
        </authorList>
    </citation>
    <scope>NUCLEOTIDE SEQUENCE [LARGE SCALE GENOMIC DNA]</scope>
    <source>
        <strain evidence="3">CGMCC 1.15774</strain>
    </source>
</reference>
<keyword evidence="3" id="KW-1185">Reference proteome</keyword>
<dbReference type="Proteomes" id="UP001595841">
    <property type="component" value="Unassembled WGS sequence"/>
</dbReference>
<dbReference type="InterPro" id="IPR043750">
    <property type="entry name" value="DUF5695"/>
</dbReference>
<gene>
    <name evidence="2" type="ORF">ACFOWS_07965</name>
</gene>
<sequence>MEKYIKLCCLIIFMNFLLTCHLNAQSLDSMVIDCEDFEMEFNRKGISSFWSKSDEHRASIVGKRGEWGDVDVKYQVADGDWLNIYKGATSREILSPEKVKYTDYKEGVVLKMERTFERVRNGIDWTIRLESMFDYPMTIGDFSIPISWPRPSGEEPNYIFEETFIKHQYIGGNSSFIYFSKPSGEPPFLVLMTKSGTKLEYFDSAAGYSAHIHSQWAAAQKEGSWRMENTALELAPKGKPGSSITYGFRMQWVNSYDELRDVLYQNNLFDIRVVPGMTLPQGLSAKFSLRTKNKIDSISAEFPKQTKIDFVKEKEKDLYIYKVLFERLGENKLTIHYNGNQKSILEFFSTEPVETLIKKRSDFLTQSQQHTDPSKWYNGLYSIWDMSKAVLRGPDNTDGFDHWWGYVLASDDIGLIKAPYIASKNVYFPKDDEIASVEYHIENFVWGGLQRTDKETNPYGIHGVPNWREARDPLLRARSRDYNLDKMKIWRSYDYPHITKMYYHMFQIAEFYPDKVQYLDAKGYLERAFQTAKAYFTYPYEILPWYDTYKWGCYNELIIIPLIKDLERYGRKSDADWLRQEWEKKVKYFVYDDKYPFRSEYSIDRTAFESSYAFAKYGTLNKMKPDEKLWYDVNLEKWYSHPNVKQEDSRDFMHRQNTAGLAVRGWVNPTYYSLGSDDSEGGGLSYMARMGGWSILDYGLHFAEKPYDWIQLGYASYLSSYALMNTGTKESNYGYWFPGKENDGALGWAFNSQKHGRIWLQGREIERGPWNYDGEADLGMGAIGHTASTVLVNDPIFEWFAYGGNLDEITNGFAIVPKDGLRTRFAIVANGTRFQMELERDGFAKNNPILVSKSMNEVSFVLENRVEKRHRTKLNLENYGNISFKCRVDGKLLKVIKEGNIESFEIPVSGKTHQVTLTLN</sequence>
<evidence type="ECO:0000313" key="2">
    <source>
        <dbReference type="EMBL" id="MFC4220064.1"/>
    </source>
</evidence>
<evidence type="ECO:0000313" key="3">
    <source>
        <dbReference type="Proteomes" id="UP001595841"/>
    </source>
</evidence>
<evidence type="ECO:0000256" key="1">
    <source>
        <dbReference type="SAM" id="SignalP"/>
    </source>
</evidence>